<dbReference type="InterPro" id="IPR017853">
    <property type="entry name" value="GH"/>
</dbReference>
<dbReference type="KEGG" id="acan:ACA1_330360"/>
<sequence>MTRPIPLALLLVVVVVLSALVVVGPLSAEALVQQAQSAEVFADSVCVNTHFGYAGTAWVTNGTLLIELIAEAGIRNIRESFDEVGLALAAKGIKMNYGIAELDWNTDSNIDTTRQIVAGIKEAINNGFLIDAILGVNEPDIMWSPKNIGPMDYMRDLHTLVRADPFFDDRWIVGAPVSVFDVLPANCCSQWVDFGDMHPYPFDGNYLAETWETYDTIYRYFYFSNQPSVNLDQYPQQWTRCKAFYPDRPFFVTETGYTTKSVDGTSIRAHGLYVNRIFTEYFRLGIRRTCIYSLLNDHDDPADHESNFGLLFADYSPKPGFTALKNLMALVRSDWAPSATQLRPPTYALATLDFGLNVSAVGDYDRTDYVHHLLLQKPDGLLLLLLWHEISAEDVSDRRQVFPPLMPTVLTLPTGYEVRVFAPNDGPGPSGNYTVDGRSSFTAGETRIELLVPDHVIVLQLKKEAATSLSASAKASSWATFMF</sequence>
<feature type="signal peptide" evidence="1">
    <location>
        <begin position="1"/>
        <end position="19"/>
    </location>
</feature>
<dbReference type="Proteomes" id="UP000011083">
    <property type="component" value="Unassembled WGS sequence"/>
</dbReference>
<organism evidence="2 3">
    <name type="scientific">Acanthamoeba castellanii (strain ATCC 30010 / Neff)</name>
    <dbReference type="NCBI Taxonomy" id="1257118"/>
    <lineage>
        <taxon>Eukaryota</taxon>
        <taxon>Amoebozoa</taxon>
        <taxon>Discosea</taxon>
        <taxon>Longamoebia</taxon>
        <taxon>Centramoebida</taxon>
        <taxon>Acanthamoebidae</taxon>
        <taxon>Acanthamoeba</taxon>
    </lineage>
</organism>
<dbReference type="SUPFAM" id="SSF51445">
    <property type="entry name" value="(Trans)glycosidases"/>
    <property type="match status" value="1"/>
</dbReference>
<evidence type="ECO:0000313" key="3">
    <source>
        <dbReference type="Proteomes" id="UP000011083"/>
    </source>
</evidence>
<name>L8GHK9_ACACF</name>
<evidence type="ECO:0000256" key="1">
    <source>
        <dbReference type="SAM" id="SignalP"/>
    </source>
</evidence>
<evidence type="ECO:0008006" key="4">
    <source>
        <dbReference type="Google" id="ProtNLM"/>
    </source>
</evidence>
<dbReference type="EMBL" id="KB008114">
    <property type="protein sequence ID" value="ELR12472.1"/>
    <property type="molecule type" value="Genomic_DNA"/>
</dbReference>
<keyword evidence="3" id="KW-1185">Reference proteome</keyword>
<dbReference type="AlphaFoldDB" id="L8GHK9"/>
<protein>
    <recommendedName>
        <fullName evidence="4">Glycoside hydrolase family 5 domain-containing protein</fullName>
    </recommendedName>
</protein>
<reference evidence="2 3" key="1">
    <citation type="journal article" date="2013" name="Genome Biol.">
        <title>Genome of Acanthamoeba castellanii highlights extensive lateral gene transfer and early evolution of tyrosine kinase signaling.</title>
        <authorList>
            <person name="Clarke M."/>
            <person name="Lohan A.J."/>
            <person name="Liu B."/>
            <person name="Lagkouvardos I."/>
            <person name="Roy S."/>
            <person name="Zafar N."/>
            <person name="Bertelli C."/>
            <person name="Schilde C."/>
            <person name="Kianianmomeni A."/>
            <person name="Burglin T.R."/>
            <person name="Frech C."/>
            <person name="Turcotte B."/>
            <person name="Kopec K.O."/>
            <person name="Synnott J.M."/>
            <person name="Choo C."/>
            <person name="Paponov I."/>
            <person name="Finkler A."/>
            <person name="Soon Heng Tan C."/>
            <person name="Hutchins A.P."/>
            <person name="Weinmeier T."/>
            <person name="Rattei T."/>
            <person name="Chu J.S."/>
            <person name="Gimenez G."/>
            <person name="Irimia M."/>
            <person name="Rigden D.J."/>
            <person name="Fitzpatrick D.A."/>
            <person name="Lorenzo-Morales J."/>
            <person name="Bateman A."/>
            <person name="Chiu C.H."/>
            <person name="Tang P."/>
            <person name="Hegemann P."/>
            <person name="Fromm H."/>
            <person name="Raoult D."/>
            <person name="Greub G."/>
            <person name="Miranda-Saavedra D."/>
            <person name="Chen N."/>
            <person name="Nash P."/>
            <person name="Ginger M.L."/>
            <person name="Horn M."/>
            <person name="Schaap P."/>
            <person name="Caler L."/>
            <person name="Loftus B."/>
        </authorList>
    </citation>
    <scope>NUCLEOTIDE SEQUENCE [LARGE SCALE GENOMIC DNA]</scope>
    <source>
        <strain evidence="2 3">Neff</strain>
    </source>
</reference>
<dbReference type="VEuPathDB" id="AmoebaDB:ACA1_330360"/>
<keyword evidence="1" id="KW-0732">Signal</keyword>
<dbReference type="Gene3D" id="3.20.20.80">
    <property type="entry name" value="Glycosidases"/>
    <property type="match status" value="1"/>
</dbReference>
<dbReference type="OrthoDB" id="9985872at2759"/>
<accession>L8GHK9</accession>
<proteinExistence type="predicted"/>
<dbReference type="GeneID" id="14912972"/>
<evidence type="ECO:0000313" key="2">
    <source>
        <dbReference type="EMBL" id="ELR12472.1"/>
    </source>
</evidence>
<dbReference type="RefSeq" id="XP_004334485.1">
    <property type="nucleotide sequence ID" value="XM_004334437.1"/>
</dbReference>
<feature type="chain" id="PRO_5003989535" description="Glycoside hydrolase family 5 domain-containing protein" evidence="1">
    <location>
        <begin position="20"/>
        <end position="483"/>
    </location>
</feature>
<gene>
    <name evidence="2" type="ORF">ACA1_330360</name>
</gene>